<keyword evidence="3" id="KW-1185">Reference proteome</keyword>
<feature type="domain" description="Metallo-beta-lactamase" evidence="1">
    <location>
        <begin position="42"/>
        <end position="255"/>
    </location>
</feature>
<comment type="caution">
    <text evidence="2">The sequence shown here is derived from an EMBL/GenBank/DDBJ whole genome shotgun (WGS) entry which is preliminary data.</text>
</comment>
<dbReference type="PANTHER" id="PTHR23131">
    <property type="entry name" value="ENDORIBONUCLEASE LACTB2"/>
    <property type="match status" value="1"/>
</dbReference>
<dbReference type="InterPro" id="IPR036388">
    <property type="entry name" value="WH-like_DNA-bd_sf"/>
</dbReference>
<sequence length="348" mass="38481">MAEAPGAVQRQAWADGVLPPVEQVRPGLWSIPVPIPDNPLRYVLVYAFELPDGVAIVDAGWDTDEAWTALVAGLTKAGCDITDVSAVLITHIHPDHYGLAGRVREQSGAWVGVHPADAAVLPARYGEVEPLLTSMRDLLVDCGVPETELNELGSASLGIRQFVRQAEPDRFIDDGDRLPLPGWNLRAIWTPGHSPGHLCFVEPDRRLMLTGDCVLPRITPNISVHPQQAANPLADFLASLAKLRGYQPNEVLPAHEYRFDAFTPRLDELVAHHRTRLGEIERVVADSPGATCWQITTQLGWSRPWAQVPNFMRRAANGETLAHLALLAAEHRVQRTRDTVTTWWPKQR</sequence>
<dbReference type="Gene3D" id="3.60.15.10">
    <property type="entry name" value="Ribonuclease Z/Hydroxyacylglutathione hydrolase-like"/>
    <property type="match status" value="1"/>
</dbReference>
<protein>
    <submittedName>
        <fullName evidence="2">MBL fold metallo-hydrolase</fullName>
    </submittedName>
</protein>
<organism evidence="2 3">
    <name type="scientific">Candidatus Mycolicibacterium alkanivorans</name>
    <dbReference type="NCBI Taxonomy" id="2954114"/>
    <lineage>
        <taxon>Bacteria</taxon>
        <taxon>Bacillati</taxon>
        <taxon>Actinomycetota</taxon>
        <taxon>Actinomycetes</taxon>
        <taxon>Mycobacteriales</taxon>
        <taxon>Mycobacteriaceae</taxon>
        <taxon>Mycolicibacterium</taxon>
    </lineage>
</organism>
<dbReference type="RefSeq" id="WP_243072629.1">
    <property type="nucleotide sequence ID" value="NZ_JAIVFL010000001.1"/>
</dbReference>
<name>A0ABS9Z1N5_9MYCO</name>
<reference evidence="2" key="1">
    <citation type="journal article" date="2022" name="ISME J.">
        <title>Identification of active gaseous-alkane degraders at natural gas seeps.</title>
        <authorList>
            <person name="Farhan Ul Haque M."/>
            <person name="Hernandez M."/>
            <person name="Crombie A.T."/>
            <person name="Murrell J.C."/>
        </authorList>
    </citation>
    <scope>NUCLEOTIDE SEQUENCE</scope>
    <source>
        <strain evidence="2">ANDR5</strain>
    </source>
</reference>
<dbReference type="SMART" id="SM00849">
    <property type="entry name" value="Lactamase_B"/>
    <property type="match status" value="1"/>
</dbReference>
<evidence type="ECO:0000259" key="1">
    <source>
        <dbReference type="SMART" id="SM00849"/>
    </source>
</evidence>
<dbReference type="Gene3D" id="1.10.10.10">
    <property type="entry name" value="Winged helix-like DNA-binding domain superfamily/Winged helix DNA-binding domain"/>
    <property type="match status" value="1"/>
</dbReference>
<gene>
    <name evidence="2" type="ORF">K9U37_16730</name>
</gene>
<dbReference type="InterPro" id="IPR001279">
    <property type="entry name" value="Metallo-B-lactamas"/>
</dbReference>
<dbReference type="Proteomes" id="UP001139068">
    <property type="component" value="Unassembled WGS sequence"/>
</dbReference>
<dbReference type="InterPro" id="IPR050662">
    <property type="entry name" value="Sec-metab_biosynth-thioest"/>
</dbReference>
<accession>A0ABS9Z1N5</accession>
<evidence type="ECO:0000313" key="3">
    <source>
        <dbReference type="Proteomes" id="UP001139068"/>
    </source>
</evidence>
<dbReference type="Pfam" id="PF00753">
    <property type="entry name" value="Lactamase_B"/>
    <property type="match status" value="1"/>
</dbReference>
<dbReference type="SUPFAM" id="SSF56281">
    <property type="entry name" value="Metallo-hydrolase/oxidoreductase"/>
    <property type="match status" value="1"/>
</dbReference>
<dbReference type="EMBL" id="JAIVFL010000001">
    <property type="protein sequence ID" value="MCI4676434.1"/>
    <property type="molecule type" value="Genomic_DNA"/>
</dbReference>
<dbReference type="PANTHER" id="PTHR23131:SF4">
    <property type="entry name" value="METALLO-BETA-LACTAMASE SUPERFAMILY POTEIN"/>
    <property type="match status" value="1"/>
</dbReference>
<evidence type="ECO:0000313" key="2">
    <source>
        <dbReference type="EMBL" id="MCI4676434.1"/>
    </source>
</evidence>
<dbReference type="InterPro" id="IPR036866">
    <property type="entry name" value="RibonucZ/Hydroxyglut_hydro"/>
</dbReference>
<proteinExistence type="predicted"/>
<dbReference type="CDD" id="cd07725">
    <property type="entry name" value="TTHA1429-like_MBL-fold"/>
    <property type="match status" value="1"/>
</dbReference>